<dbReference type="Pfam" id="PF00400">
    <property type="entry name" value="WD40"/>
    <property type="match status" value="2"/>
</dbReference>
<evidence type="ECO:0000256" key="8">
    <source>
        <dbReference type="SAM" id="MobiDB-lite"/>
    </source>
</evidence>
<feature type="compositionally biased region" description="Polar residues" evidence="8">
    <location>
        <begin position="191"/>
        <end position="206"/>
    </location>
</feature>
<keyword evidence="5" id="KW-0677">Repeat</keyword>
<dbReference type="PROSITE" id="PS50082">
    <property type="entry name" value="WD_REPEATS_2"/>
    <property type="match status" value="1"/>
</dbReference>
<feature type="compositionally biased region" description="Polar residues" evidence="8">
    <location>
        <begin position="141"/>
        <end position="166"/>
    </location>
</feature>
<dbReference type="RefSeq" id="XP_010265685.1">
    <property type="nucleotide sequence ID" value="XM_010267383.1"/>
</dbReference>
<keyword evidence="6" id="KW-0227">DNA damage</keyword>
<evidence type="ECO:0000256" key="5">
    <source>
        <dbReference type="ARBA" id="ARBA00022737"/>
    </source>
</evidence>
<dbReference type="PANTHER" id="PTHR14773:SF0">
    <property type="entry name" value="WD REPEAT-CONTAINING PROTEIN 76"/>
    <property type="match status" value="1"/>
</dbReference>
<dbReference type="InterPro" id="IPR001680">
    <property type="entry name" value="WD40_rpt"/>
</dbReference>
<dbReference type="PROSITE" id="PS00678">
    <property type="entry name" value="WD_REPEATS_1"/>
    <property type="match status" value="1"/>
</dbReference>
<name>A0A1U8ARP2_NELNU</name>
<dbReference type="AlphaFoldDB" id="A0A1U8ARP2"/>
<dbReference type="STRING" id="4432.A0A1U8ARP2"/>
<dbReference type="Proteomes" id="UP000189703">
    <property type="component" value="Unplaced"/>
</dbReference>
<keyword evidence="7" id="KW-0238">DNA-binding</keyword>
<protein>
    <recommendedName>
        <fullName evidence="3">WD repeat-containing protein 76</fullName>
    </recommendedName>
</protein>
<dbReference type="GO" id="GO:0006974">
    <property type="term" value="P:DNA damage response"/>
    <property type="evidence" value="ECO:0007669"/>
    <property type="project" value="UniProtKB-KW"/>
</dbReference>
<proteinExistence type="inferred from homology"/>
<evidence type="ECO:0000256" key="2">
    <source>
        <dbReference type="ARBA" id="ARBA00005434"/>
    </source>
</evidence>
<dbReference type="PANTHER" id="PTHR14773">
    <property type="entry name" value="WD REPEAT-CONTAINING PROTEIN 76"/>
    <property type="match status" value="1"/>
</dbReference>
<dbReference type="FunCoup" id="A0A1U8ARP2">
    <property type="interactions" value="2164"/>
</dbReference>
<comment type="similarity">
    <text evidence="2">Belongs to the WD repeat DDB2/WDR76 family.</text>
</comment>
<gene>
    <name evidence="10" type="primary">LOC104603368</name>
</gene>
<evidence type="ECO:0000313" key="9">
    <source>
        <dbReference type="Proteomes" id="UP000189703"/>
    </source>
</evidence>
<dbReference type="GO" id="GO:0005634">
    <property type="term" value="C:nucleus"/>
    <property type="evidence" value="ECO:0000318"/>
    <property type="project" value="GO_Central"/>
</dbReference>
<dbReference type="InterPro" id="IPR050853">
    <property type="entry name" value="WD_repeat_DNA-damage-binding"/>
</dbReference>
<dbReference type="GeneID" id="104603368"/>
<dbReference type="SUPFAM" id="SSF50978">
    <property type="entry name" value="WD40 repeat-like"/>
    <property type="match status" value="1"/>
</dbReference>
<dbReference type="SMART" id="SM00320">
    <property type="entry name" value="WD40"/>
    <property type="match status" value="4"/>
</dbReference>
<keyword evidence="4" id="KW-0853">WD repeat</keyword>
<dbReference type="eggNOG" id="KOG4328">
    <property type="taxonomic scope" value="Eukaryota"/>
</dbReference>
<dbReference type="KEGG" id="nnu:104603368"/>
<evidence type="ECO:0000256" key="3">
    <source>
        <dbReference type="ARBA" id="ARBA00021234"/>
    </source>
</evidence>
<dbReference type="InterPro" id="IPR015943">
    <property type="entry name" value="WD40/YVTN_repeat-like_dom_sf"/>
</dbReference>
<dbReference type="GO" id="GO:0003677">
    <property type="term" value="F:DNA binding"/>
    <property type="evidence" value="ECO:0000318"/>
    <property type="project" value="GO_Central"/>
</dbReference>
<feature type="region of interest" description="Disordered" evidence="8">
    <location>
        <begin position="141"/>
        <end position="243"/>
    </location>
</feature>
<dbReference type="GO" id="GO:2000001">
    <property type="term" value="P:regulation of DNA damage checkpoint"/>
    <property type="evidence" value="ECO:0000318"/>
    <property type="project" value="GO_Central"/>
</dbReference>
<dbReference type="Gene3D" id="2.130.10.10">
    <property type="entry name" value="YVTN repeat-like/Quinoprotein amine dehydrogenase"/>
    <property type="match status" value="1"/>
</dbReference>
<evidence type="ECO:0000313" key="10">
    <source>
        <dbReference type="RefSeq" id="XP_010265685.1"/>
    </source>
</evidence>
<comment type="function">
    <text evidence="1">Specifically binds 5-hydroxymethylcytosine (5hmC), suggesting that it acts as a specific reader of 5hmC.</text>
</comment>
<organism evidence="9 10">
    <name type="scientific">Nelumbo nucifera</name>
    <name type="common">Sacred lotus</name>
    <dbReference type="NCBI Taxonomy" id="4432"/>
    <lineage>
        <taxon>Eukaryota</taxon>
        <taxon>Viridiplantae</taxon>
        <taxon>Streptophyta</taxon>
        <taxon>Embryophyta</taxon>
        <taxon>Tracheophyta</taxon>
        <taxon>Spermatophyta</taxon>
        <taxon>Magnoliopsida</taxon>
        <taxon>Proteales</taxon>
        <taxon>Nelumbonaceae</taxon>
        <taxon>Nelumbo</taxon>
    </lineage>
</organism>
<evidence type="ECO:0000256" key="1">
    <source>
        <dbReference type="ARBA" id="ARBA00002530"/>
    </source>
</evidence>
<evidence type="ECO:0000256" key="4">
    <source>
        <dbReference type="ARBA" id="ARBA00022574"/>
    </source>
</evidence>
<evidence type="ECO:0000256" key="7">
    <source>
        <dbReference type="ARBA" id="ARBA00023125"/>
    </source>
</evidence>
<accession>A0A1U8ARP2</accession>
<feature type="compositionally biased region" description="Polar residues" evidence="8">
    <location>
        <begin position="214"/>
        <end position="242"/>
    </location>
</feature>
<dbReference type="OrthoDB" id="9890280at2759"/>
<keyword evidence="9" id="KW-1185">Reference proteome</keyword>
<sequence length="634" mass="69701">MASKTLTEYERRRLENIKRNGEMMASLKLRSRAQQLSSAIKRDRAEKKVYKISPKKKLKTETPVVIRRSLRARGIPPDSKSAKGLEDDLVPSPKKTSKSPPELKPCRRTLGPISMRDAYSGISSDRHLIDIIMIMSENAPLGSSINRKTSPIKTEPSGDNGSQEAVGNSERPPLSRAVKEEVCPVKGEPTMNGSSHDSVTNVSENHMNGRKSCSIKTEPSDHNGSQEAVMGNSGSPPSSYSVKQEVCPVKGEPTINGSSHGSVTGVSENHSFGRLIKREPDEGGSFCHMTKGIAENVAFSCPTPIKKEKAEAGGCFNWVSLTLKPENIARVMPGRILNVLFFPTKDRTLIVAGNKFGNLAFWDADSEGEGDGIYLYSPHSGPISGILIQPYSLSKVFTSCYDGFIRLMDVEKESFDLVYSTKDAIFSLSQRPCDARSLYFGEGQGELHVWDERARKFSGSWILHGQRINSIDFNSQNTNSMATCSTDGTTCIWDLRCVGNDGPKNLKRFNHNRAVHSAYFSPSGSYLATTSINDTVAIFSGVDFENVSLIQHNNQTGRWLSSFRAIWGWDDSYLFIGNMNRGVDVISTIQRRITQTLVSPDMSAIPCRFAVHPYQVGALAGATSGGQVYMWTPS</sequence>
<evidence type="ECO:0000256" key="6">
    <source>
        <dbReference type="ARBA" id="ARBA00022763"/>
    </source>
</evidence>
<dbReference type="InterPro" id="IPR019775">
    <property type="entry name" value="WD40_repeat_CS"/>
</dbReference>
<dbReference type="FunFam" id="2.130.10.10:FF:000180">
    <property type="entry name" value="WD repeat-containing protein 76"/>
    <property type="match status" value="1"/>
</dbReference>
<feature type="compositionally biased region" description="Low complexity" evidence="8">
    <location>
        <begin position="91"/>
        <end position="100"/>
    </location>
</feature>
<reference evidence="10" key="1">
    <citation type="submission" date="2025-08" db="UniProtKB">
        <authorList>
            <consortium name="RefSeq"/>
        </authorList>
    </citation>
    <scope>IDENTIFICATION</scope>
</reference>
<feature type="region of interest" description="Disordered" evidence="8">
    <location>
        <begin position="70"/>
        <end position="109"/>
    </location>
</feature>
<dbReference type="InterPro" id="IPR036322">
    <property type="entry name" value="WD40_repeat_dom_sf"/>
</dbReference>